<dbReference type="Proteomes" id="UP000039865">
    <property type="component" value="Unassembled WGS sequence"/>
</dbReference>
<accession>A0A077ZT97</accession>
<dbReference type="EMBL" id="CCKQ01001443">
    <property type="protein sequence ID" value="CDW72550.1"/>
    <property type="molecule type" value="Genomic_DNA"/>
</dbReference>
<name>A0A077ZT97_STYLE</name>
<evidence type="ECO:0000313" key="2">
    <source>
        <dbReference type="Proteomes" id="UP000039865"/>
    </source>
</evidence>
<dbReference type="InParanoid" id="A0A077ZT97"/>
<protein>
    <submittedName>
        <fullName evidence="1">Uncharacterized protein</fullName>
    </submittedName>
</protein>
<keyword evidence="2" id="KW-1185">Reference proteome</keyword>
<organism evidence="1 2">
    <name type="scientific">Stylonychia lemnae</name>
    <name type="common">Ciliate</name>
    <dbReference type="NCBI Taxonomy" id="5949"/>
    <lineage>
        <taxon>Eukaryota</taxon>
        <taxon>Sar</taxon>
        <taxon>Alveolata</taxon>
        <taxon>Ciliophora</taxon>
        <taxon>Intramacronucleata</taxon>
        <taxon>Spirotrichea</taxon>
        <taxon>Stichotrichia</taxon>
        <taxon>Sporadotrichida</taxon>
        <taxon>Oxytrichidae</taxon>
        <taxon>Stylonychinae</taxon>
        <taxon>Stylonychia</taxon>
    </lineage>
</organism>
<evidence type="ECO:0000313" key="1">
    <source>
        <dbReference type="EMBL" id="CDW72550.1"/>
    </source>
</evidence>
<gene>
    <name evidence="1" type="primary">Contig10330.g527</name>
    <name evidence="1" type="ORF">STYLEM_1512</name>
</gene>
<sequence>MQSTIQGLLSQYITNLEKTELSLWSGTLDLKNIILNEDAMEDLVGFSSYNLRLSSNFIDKVHIDIPIIDFLSKPMTIKANSLYATLNFISQDQLDLIKKRRREEDKKQDNQNLSQFNQALKVQDQEETILNSMRQKLTQNINIDLQKGKFILFSDQGFDLVLKIKNVHIVNNKNYYHDEFDPEYDQCNNNQVKQMFKKLMKFDSPLEIRLNIDVFKKMCFLWNLLTVKSLSADSQQQIQQQQSYIMPPNSQDQYANKYETDQDGQNLLYIGDIQNFKLNLYNFASIFKQTLSFGRVEFKYHSQEADNYLALLSLITSNLFTIEIQSFHEKYEYKLLSEEVIIRLFKIKESLKFIDETLKAFEDINAMNFKHKLSSITPDQQQQNLDSPSQNQNQIYQRPKINIDIKLFEVELIDAVDPSISKLTFAINGVSGFENKSTKKQHIVFGSINFKVFDCYLFKDIEMRYVFDERSQQINANRIPIEVDILQLNKLLKMNLMDDIDTFFKIITLIIQSPQEQKLERRRGSSFIESRQEIMPQENNQIDRSSKSKKKFVVIVTCNHINLAFGYRDQKNYQFNEILQLDIFHPHMRLKDQKMQIDFQLRSHIIERMTLQKINFIDKLNQNLRNLEAFIINPPSKLNDNSLKLPFLSFTQEYLLRFETQEYEFSSFKRFDFAFDLQQLFFKFYQHRYLSDQKYFFESLLDIDKKAQFILFINCSDEDYLDITILERYSLLNKITPGLKLKYGSNAESLEIDLAYNSNQEIDLMQTIDSISVSFQDIKQAQISLYSEMYHDLSSVIEDQTSHQLTMSYQVLKYPSQNFIETQNCELLALLPFISLHNGYKSLITGTISVQKPLESVHYRHTQTKLTKEIGIKVINNVVFSDKILTLRDNLVFQELKDVNCMCFIKTELQVKDQNSLIIISPAIKLYNYYERFLMLTQLGKEFQQLILNDKNVLYRFQIQKQLYQSEDPQKSFNQIPKSAEQMVQTLLNQIVIEIKMIESKNLERFLILKERLNFFIEEQIVDLVLEQIQTKNFNYHEKTSNSSHIIDSRDFISVEFEMSFNQDQSEFSLEIKQSQDRKQALEIQNNTQIFNLKFLPNNQSVSGFEIESSQSIQFSSEKNIKYRYQDGNWNQDIIIDSDLYNILQDKITFDLDPSQLVDKEKVIKVYNLKMISKYDGIEDQVAIKIEYIKLNNKLLTLKISQEESQAEFFAESEELNEQMLNYDIYDNIQAKPGKPIIQNQTSQINILQLDDGLSFQMITAPHNEDVTLVKLMEISFGSKIDINVDELFKILSLGFINQVQTNTIKVNGQSLQLNNNGQQASRKYLINSFKVSKIELSISLNFSQIANIQIDDALVLMQEIQKKNIGFKGEMIDYINIALEHLTTQVFYSLHRLLYHSNFMGKLPSIYNQAKRDISDSLQNSYRVLKFIYNIGSSFSSNLFKFTIGKGLSDQQNFLIYFEQKLQANQSSWFQHNLNNMSPQLVTAYFNHVHEERVFLYLDECFLDTSNKSSNCHLVILSHSIILIFETQNEMKLFQLNYNHIRKFQFLQEEQSDYNGVNEFVRLLIGLKKRAMNKINENVSFQILNSSLNLEVPRRQAEIMLSILRNMEIINKTINNNQ</sequence>
<reference evidence="1 2" key="1">
    <citation type="submission" date="2014-06" db="EMBL/GenBank/DDBJ databases">
        <authorList>
            <person name="Swart Estienne"/>
        </authorList>
    </citation>
    <scope>NUCLEOTIDE SEQUENCE [LARGE SCALE GENOMIC DNA]</scope>
    <source>
        <strain evidence="1 2">130c</strain>
    </source>
</reference>
<proteinExistence type="predicted"/>